<keyword evidence="2" id="KW-1185">Reference proteome</keyword>
<dbReference type="EMBL" id="JAMKFE010000019">
    <property type="protein sequence ID" value="MCM5682402.1"/>
    <property type="molecule type" value="Genomic_DNA"/>
</dbReference>
<evidence type="ECO:0000313" key="2">
    <source>
        <dbReference type="Proteomes" id="UP001165541"/>
    </source>
</evidence>
<evidence type="ECO:0000313" key="1">
    <source>
        <dbReference type="EMBL" id="MCM5682402.1"/>
    </source>
</evidence>
<gene>
    <name evidence="1" type="ORF">M8A51_22980</name>
</gene>
<proteinExistence type="predicted"/>
<dbReference type="Proteomes" id="UP001165541">
    <property type="component" value="Unassembled WGS sequence"/>
</dbReference>
<protein>
    <submittedName>
        <fullName evidence="1">Uncharacterized protein</fullName>
    </submittedName>
</protein>
<dbReference type="RefSeq" id="WP_251780879.1">
    <property type="nucleotide sequence ID" value="NZ_JAMKFE010000019.1"/>
</dbReference>
<accession>A0ABT0YUI2</accession>
<organism evidence="1 2">
    <name type="scientific">Caldimonas mangrovi</name>
    <dbReference type="NCBI Taxonomy" id="2944811"/>
    <lineage>
        <taxon>Bacteria</taxon>
        <taxon>Pseudomonadati</taxon>
        <taxon>Pseudomonadota</taxon>
        <taxon>Betaproteobacteria</taxon>
        <taxon>Burkholderiales</taxon>
        <taxon>Sphaerotilaceae</taxon>
        <taxon>Caldimonas</taxon>
    </lineage>
</organism>
<sequence>MPTLEVEPLAADRTSNGLSLQQPVLSNVAAIVANDRELSRQGDISVWADRLKRLPEGSVVLGGKVDGRLAVVTALHIVADNATLEALLQPGTDLDAVLAERHMPLEFPVAVTPWMAVSQTFPSEWSLPLCQAMARHLLRVASAARCTAHAMRVERQGLSWELGSLIGYHLLDAEPPAGQVAWLYNGPNEGFYLRAELLALRAEVGHLPRSQWRGDPSYRIDHGAPRE</sequence>
<name>A0ABT0YUI2_9BURK</name>
<comment type="caution">
    <text evidence="1">The sequence shown here is derived from an EMBL/GenBank/DDBJ whole genome shotgun (WGS) entry which is preliminary data.</text>
</comment>
<reference evidence="1" key="1">
    <citation type="submission" date="2022-05" db="EMBL/GenBank/DDBJ databases">
        <title>Schlegelella sp. nov., isolated from mangrove soil.</title>
        <authorList>
            <person name="Liu Y."/>
            <person name="Ge X."/>
            <person name="Liu W."/>
        </authorList>
    </citation>
    <scope>NUCLEOTIDE SEQUENCE</scope>
    <source>
        <strain evidence="1">S2-27</strain>
    </source>
</reference>